<dbReference type="RefSeq" id="WP_206571199.1">
    <property type="nucleotide sequence ID" value="NZ_JAFKCW010000005.1"/>
</dbReference>
<gene>
    <name evidence="2" type="ORF">J0A67_20180</name>
</gene>
<feature type="compositionally biased region" description="Basic and acidic residues" evidence="1">
    <location>
        <begin position="1"/>
        <end position="13"/>
    </location>
</feature>
<evidence type="ECO:0000313" key="2">
    <source>
        <dbReference type="EMBL" id="MBN7803204.1"/>
    </source>
</evidence>
<dbReference type="Proteomes" id="UP000664698">
    <property type="component" value="Unassembled WGS sequence"/>
</dbReference>
<feature type="region of interest" description="Disordered" evidence="1">
    <location>
        <begin position="1"/>
        <end position="24"/>
    </location>
</feature>
<proteinExistence type="predicted"/>
<accession>A0ABS3BZP3</accession>
<dbReference type="EMBL" id="JAFKCW010000005">
    <property type="protein sequence ID" value="MBN7803204.1"/>
    <property type="molecule type" value="Genomic_DNA"/>
</dbReference>
<keyword evidence="3" id="KW-1185">Reference proteome</keyword>
<sequence>MQDKMKADYEAKRTPKQRRKPSKEDVVFKAPDGYGDHLDHFTNFFDSIRTGQKVVEDAEFGFRAAAPSLACNDSYLQKKIIH</sequence>
<evidence type="ECO:0000313" key="3">
    <source>
        <dbReference type="Proteomes" id="UP000664698"/>
    </source>
</evidence>
<reference evidence="2 3" key="1">
    <citation type="submission" date="2021-03" db="EMBL/GenBank/DDBJ databases">
        <title>novel species isolated from a fishpond in China.</title>
        <authorList>
            <person name="Lu H."/>
            <person name="Cai Z."/>
        </authorList>
    </citation>
    <scope>NUCLEOTIDE SEQUENCE [LARGE SCALE GENOMIC DNA]</scope>
    <source>
        <strain evidence="2 3">JCM 31546</strain>
    </source>
</reference>
<dbReference type="Gene3D" id="3.30.360.10">
    <property type="entry name" value="Dihydrodipicolinate Reductase, domain 2"/>
    <property type="match status" value="1"/>
</dbReference>
<evidence type="ECO:0000256" key="1">
    <source>
        <dbReference type="SAM" id="MobiDB-lite"/>
    </source>
</evidence>
<name>A0ABS3BZP3_9BACT</name>
<organism evidence="2 3">
    <name type="scientific">Algoriphagus aestuariicola</name>
    <dbReference type="NCBI Taxonomy" id="1852016"/>
    <lineage>
        <taxon>Bacteria</taxon>
        <taxon>Pseudomonadati</taxon>
        <taxon>Bacteroidota</taxon>
        <taxon>Cytophagia</taxon>
        <taxon>Cytophagales</taxon>
        <taxon>Cyclobacteriaceae</taxon>
        <taxon>Algoriphagus</taxon>
    </lineage>
</organism>
<protein>
    <submittedName>
        <fullName evidence="2">Uncharacterized protein</fullName>
    </submittedName>
</protein>
<comment type="caution">
    <text evidence="2">The sequence shown here is derived from an EMBL/GenBank/DDBJ whole genome shotgun (WGS) entry which is preliminary data.</text>
</comment>